<gene>
    <name evidence="2" type="ORF">IV203_032123</name>
</gene>
<comment type="caution">
    <text evidence="2">The sequence shown here is derived from an EMBL/GenBank/DDBJ whole genome shotgun (WGS) entry which is preliminary data.</text>
</comment>
<proteinExistence type="predicted"/>
<dbReference type="EMBL" id="JAGRRH010000006">
    <property type="protein sequence ID" value="KAG7369380.1"/>
    <property type="molecule type" value="Genomic_DNA"/>
</dbReference>
<keyword evidence="3" id="KW-1185">Reference proteome</keyword>
<evidence type="ECO:0000313" key="2">
    <source>
        <dbReference type="EMBL" id="KAG7369380.1"/>
    </source>
</evidence>
<dbReference type="AlphaFoldDB" id="A0A9K3LVN1"/>
<feature type="compositionally biased region" description="Low complexity" evidence="1">
    <location>
        <begin position="66"/>
        <end position="95"/>
    </location>
</feature>
<organism evidence="2 3">
    <name type="scientific">Nitzschia inconspicua</name>
    <dbReference type="NCBI Taxonomy" id="303405"/>
    <lineage>
        <taxon>Eukaryota</taxon>
        <taxon>Sar</taxon>
        <taxon>Stramenopiles</taxon>
        <taxon>Ochrophyta</taxon>
        <taxon>Bacillariophyta</taxon>
        <taxon>Bacillariophyceae</taxon>
        <taxon>Bacillariophycidae</taxon>
        <taxon>Bacillariales</taxon>
        <taxon>Bacillariaceae</taxon>
        <taxon>Nitzschia</taxon>
    </lineage>
</organism>
<accession>A0A9K3LVN1</accession>
<protein>
    <submittedName>
        <fullName evidence="2">Uncharacterized protein</fullName>
    </submittedName>
</protein>
<evidence type="ECO:0000313" key="3">
    <source>
        <dbReference type="Proteomes" id="UP000693970"/>
    </source>
</evidence>
<sequence length="95" mass="9915">MGCGGSKHSGLQTVDDSVHVMLTRDRKVQKAKGQTPHGYVPRAEHPLLKQKAETAAADADPDAPDDAGPTAPAANEDHNTGAPTNNNTTTTTETK</sequence>
<reference evidence="2" key="2">
    <citation type="submission" date="2021-04" db="EMBL/GenBank/DDBJ databases">
        <authorList>
            <person name="Podell S."/>
        </authorList>
    </citation>
    <scope>NUCLEOTIDE SEQUENCE</scope>
    <source>
        <strain evidence="2">Hildebrandi</strain>
    </source>
</reference>
<feature type="region of interest" description="Disordered" evidence="1">
    <location>
        <begin position="24"/>
        <end position="95"/>
    </location>
</feature>
<feature type="compositionally biased region" description="Basic and acidic residues" evidence="1">
    <location>
        <begin position="42"/>
        <end position="52"/>
    </location>
</feature>
<dbReference type="Proteomes" id="UP000693970">
    <property type="component" value="Unassembled WGS sequence"/>
</dbReference>
<name>A0A9K3LVN1_9STRA</name>
<evidence type="ECO:0000256" key="1">
    <source>
        <dbReference type="SAM" id="MobiDB-lite"/>
    </source>
</evidence>
<reference evidence="2" key="1">
    <citation type="journal article" date="2021" name="Sci. Rep.">
        <title>Diploid genomic architecture of Nitzschia inconspicua, an elite biomass production diatom.</title>
        <authorList>
            <person name="Oliver A."/>
            <person name="Podell S."/>
            <person name="Pinowska A."/>
            <person name="Traller J.C."/>
            <person name="Smith S.R."/>
            <person name="McClure R."/>
            <person name="Beliaev A."/>
            <person name="Bohutskyi P."/>
            <person name="Hill E.A."/>
            <person name="Rabines A."/>
            <person name="Zheng H."/>
            <person name="Allen L.Z."/>
            <person name="Kuo A."/>
            <person name="Grigoriev I.V."/>
            <person name="Allen A.E."/>
            <person name="Hazlebeck D."/>
            <person name="Allen E.E."/>
        </authorList>
    </citation>
    <scope>NUCLEOTIDE SEQUENCE</scope>
    <source>
        <strain evidence="2">Hildebrandi</strain>
    </source>
</reference>
<dbReference type="OrthoDB" id="45970at2759"/>